<sequence>MAFDMVSIAKAAIAARRDSALRGAGGRRGALGGGADELAVRTGAGDTRVLVYRPVRQVQEPLPVFVSMHGGGFVMGSAADDDGWCRRLADAAGCAVVSVDYRLAPEHKFPVALEECYAVARWLCANAAGLGVDAGRIAVGGHSAGGNLAAGLCLLAKERREFSIVYQVLDYPPLDLTVDPYEVVTGDKLLTPATREFFTACYVNSPEDKRNPLLSPLLADDLSGLPPALVITAELDPIRGDGERYAARLKAAGVEVAYREFAGCMHAFTHFGPQEAALAAWDLIADKLREAFARG</sequence>
<name>A0ABU3P0Z1_9FIRM</name>
<evidence type="ECO:0000256" key="1">
    <source>
        <dbReference type="ARBA" id="ARBA00022801"/>
    </source>
</evidence>
<dbReference type="Gene3D" id="3.40.50.1820">
    <property type="entry name" value="alpha/beta hydrolase"/>
    <property type="match status" value="1"/>
</dbReference>
<dbReference type="InterPro" id="IPR013094">
    <property type="entry name" value="AB_hydrolase_3"/>
</dbReference>
<gene>
    <name evidence="3" type="ORF">Q4T40_15815</name>
</gene>
<dbReference type="InterPro" id="IPR050300">
    <property type="entry name" value="GDXG_lipolytic_enzyme"/>
</dbReference>
<organism evidence="3 4">
    <name type="scientific">Anaeroselena agilis</name>
    <dbReference type="NCBI Taxonomy" id="3063788"/>
    <lineage>
        <taxon>Bacteria</taxon>
        <taxon>Bacillati</taxon>
        <taxon>Bacillota</taxon>
        <taxon>Negativicutes</taxon>
        <taxon>Acetonemataceae</taxon>
        <taxon>Anaeroselena</taxon>
    </lineage>
</organism>
<keyword evidence="4" id="KW-1185">Reference proteome</keyword>
<evidence type="ECO:0000313" key="3">
    <source>
        <dbReference type="EMBL" id="MDT8902711.1"/>
    </source>
</evidence>
<dbReference type="Pfam" id="PF07859">
    <property type="entry name" value="Abhydrolase_3"/>
    <property type="match status" value="1"/>
</dbReference>
<accession>A0ABU3P0Z1</accession>
<dbReference type="EMBL" id="JAUOZS010000001">
    <property type="protein sequence ID" value="MDT8902711.1"/>
    <property type="molecule type" value="Genomic_DNA"/>
</dbReference>
<dbReference type="GO" id="GO:0016787">
    <property type="term" value="F:hydrolase activity"/>
    <property type="evidence" value="ECO:0007669"/>
    <property type="project" value="UniProtKB-KW"/>
</dbReference>
<proteinExistence type="predicted"/>
<evidence type="ECO:0000313" key="4">
    <source>
        <dbReference type="Proteomes" id="UP001254848"/>
    </source>
</evidence>
<keyword evidence="1 3" id="KW-0378">Hydrolase</keyword>
<dbReference type="Proteomes" id="UP001254848">
    <property type="component" value="Unassembled WGS sequence"/>
</dbReference>
<reference evidence="3 4" key="1">
    <citation type="submission" date="2023-07" db="EMBL/GenBank/DDBJ databases">
        <title>The novel representative of Negativicutes class, Anaeroselena agilis gen. nov. sp. nov.</title>
        <authorList>
            <person name="Prokofeva M.I."/>
            <person name="Elcheninov A.G."/>
            <person name="Klyukina A."/>
            <person name="Kublanov I.V."/>
            <person name="Frolov E.N."/>
            <person name="Podosokorskaya O.A."/>
        </authorList>
    </citation>
    <scope>NUCLEOTIDE SEQUENCE [LARGE SCALE GENOMIC DNA]</scope>
    <source>
        <strain evidence="3 4">4137-cl</strain>
    </source>
</reference>
<dbReference type="PANTHER" id="PTHR48081:SF8">
    <property type="entry name" value="ALPHA_BETA HYDROLASE FOLD-3 DOMAIN-CONTAINING PROTEIN-RELATED"/>
    <property type="match status" value="1"/>
</dbReference>
<protein>
    <submittedName>
        <fullName evidence="3">Alpha/beta hydrolase</fullName>
    </submittedName>
</protein>
<dbReference type="RefSeq" id="WP_413781186.1">
    <property type="nucleotide sequence ID" value="NZ_JAUOZS010000001.1"/>
</dbReference>
<feature type="domain" description="Alpha/beta hydrolase fold-3" evidence="2">
    <location>
        <begin position="66"/>
        <end position="269"/>
    </location>
</feature>
<comment type="caution">
    <text evidence="3">The sequence shown here is derived from an EMBL/GenBank/DDBJ whole genome shotgun (WGS) entry which is preliminary data.</text>
</comment>
<dbReference type="InterPro" id="IPR029058">
    <property type="entry name" value="AB_hydrolase_fold"/>
</dbReference>
<dbReference type="SUPFAM" id="SSF53474">
    <property type="entry name" value="alpha/beta-Hydrolases"/>
    <property type="match status" value="1"/>
</dbReference>
<dbReference type="PANTHER" id="PTHR48081">
    <property type="entry name" value="AB HYDROLASE SUPERFAMILY PROTEIN C4A8.06C"/>
    <property type="match status" value="1"/>
</dbReference>
<evidence type="ECO:0000259" key="2">
    <source>
        <dbReference type="Pfam" id="PF07859"/>
    </source>
</evidence>